<organism evidence="3 4">
    <name type="scientific">Pseudoroseomonas cervicalis ATCC 49957</name>
    <dbReference type="NCBI Taxonomy" id="525371"/>
    <lineage>
        <taxon>Bacteria</taxon>
        <taxon>Pseudomonadati</taxon>
        <taxon>Pseudomonadota</taxon>
        <taxon>Alphaproteobacteria</taxon>
        <taxon>Acetobacterales</taxon>
        <taxon>Roseomonadaceae</taxon>
        <taxon>Roseomonas</taxon>
    </lineage>
</organism>
<feature type="non-terminal residue" evidence="3">
    <location>
        <position position="1"/>
    </location>
</feature>
<evidence type="ECO:0000259" key="2">
    <source>
        <dbReference type="Pfam" id="PF03976"/>
    </source>
</evidence>
<feature type="region of interest" description="Disordered" evidence="1">
    <location>
        <begin position="1"/>
        <end position="25"/>
    </location>
</feature>
<dbReference type="Gene3D" id="3.40.50.300">
    <property type="entry name" value="P-loop containing nucleotide triphosphate hydrolases"/>
    <property type="match status" value="1"/>
</dbReference>
<dbReference type="InterPro" id="IPR022300">
    <property type="entry name" value="PPK2-rel_1"/>
</dbReference>
<protein>
    <submittedName>
        <fullName evidence="3">Polyphosphate:nucleotide phosphotransferase, PPK2 family</fullName>
        <ecNumber evidence="3">2.7.4.-</ecNumber>
    </submittedName>
</protein>
<dbReference type="Proteomes" id="UP000005324">
    <property type="component" value="Unassembled WGS sequence"/>
</dbReference>
<evidence type="ECO:0000313" key="4">
    <source>
        <dbReference type="Proteomes" id="UP000005324"/>
    </source>
</evidence>
<feature type="compositionally biased region" description="Basic residues" evidence="1">
    <location>
        <begin position="1"/>
        <end position="12"/>
    </location>
</feature>
<proteinExistence type="predicted"/>
<sequence length="326" mass="36624">AGARGARRRARDRPRPLRAGAGPLHPAREAAMPRDFARAQVAACRVTGAKGFHLDACSTRGEAPAGAKELSEELLREGVERLAELQGRLAAQDRHALFVIFQAMDAAGKDGAIKHVFSGVNPQGCSVHAFKAPGPEELDQDFLRRHIARLPARGQIGIHNRSWYEEVLVARIHKPVLERQRLPAEVTGPAMWEHRLEDIAAFERYLSRQGIVVLKFFLHVSREEQRARLLKRIEEPDKNWKLDPSDIAERRHWDAYQQAYEAAIRATAAPHAPWFVIPADRKWLTRLLVVEAVIEALEQIDPRYPELGPDGQARLQQARLALEAEG</sequence>
<dbReference type="GO" id="GO:0006797">
    <property type="term" value="P:polyphosphate metabolic process"/>
    <property type="evidence" value="ECO:0007669"/>
    <property type="project" value="InterPro"/>
</dbReference>
<feature type="domain" description="Polyphosphate kinase-2-related" evidence="2">
    <location>
        <begin position="73"/>
        <end position="301"/>
    </location>
</feature>
<name>D5RL61_9PROT</name>
<dbReference type="EC" id="2.7.4.-" evidence="3"/>
<dbReference type="Pfam" id="PF03976">
    <property type="entry name" value="PPK2"/>
    <property type="match status" value="1"/>
</dbReference>
<evidence type="ECO:0000256" key="1">
    <source>
        <dbReference type="SAM" id="MobiDB-lite"/>
    </source>
</evidence>
<reference evidence="3 4" key="1">
    <citation type="submission" date="2010-04" db="EMBL/GenBank/DDBJ databases">
        <authorList>
            <person name="Qin X."/>
            <person name="Bachman B."/>
            <person name="Battles P."/>
            <person name="Bell A."/>
            <person name="Bess C."/>
            <person name="Bickham C."/>
            <person name="Chaboub L."/>
            <person name="Chen D."/>
            <person name="Coyle M."/>
            <person name="Deiros D.R."/>
            <person name="Dinh H."/>
            <person name="Forbes L."/>
            <person name="Fowler G."/>
            <person name="Francisco L."/>
            <person name="Fu Q."/>
            <person name="Gubbala S."/>
            <person name="Hale W."/>
            <person name="Han Y."/>
            <person name="Hemphill L."/>
            <person name="Highlander S.K."/>
            <person name="Hirani K."/>
            <person name="Hogues M."/>
            <person name="Jackson L."/>
            <person name="Jakkamsetti A."/>
            <person name="Javaid M."/>
            <person name="Jiang H."/>
            <person name="Korchina V."/>
            <person name="Kovar C."/>
            <person name="Lara F."/>
            <person name="Lee S."/>
            <person name="Mata R."/>
            <person name="Mathew T."/>
            <person name="Moen C."/>
            <person name="Morales K."/>
            <person name="Munidasa M."/>
            <person name="Nazareth L."/>
            <person name="Ngo R."/>
            <person name="Nguyen L."/>
            <person name="Okwuonu G."/>
            <person name="Ongeri F."/>
            <person name="Patil S."/>
            <person name="Petrosino J."/>
            <person name="Pham C."/>
            <person name="Pham P."/>
            <person name="Pu L.-L."/>
            <person name="Puazo M."/>
            <person name="Raj R."/>
            <person name="Reid J."/>
            <person name="Rouhana J."/>
            <person name="Saada N."/>
            <person name="Shang Y."/>
            <person name="Simmons D."/>
            <person name="Thornton R."/>
            <person name="Warren J."/>
            <person name="Weissenberger G."/>
            <person name="Zhang J."/>
            <person name="Zhang L."/>
            <person name="Zhou C."/>
            <person name="Zhu D."/>
            <person name="Muzny D."/>
            <person name="Worley K."/>
            <person name="Gibbs R."/>
        </authorList>
    </citation>
    <scope>NUCLEOTIDE SEQUENCE [LARGE SCALE GENOMIC DNA]</scope>
    <source>
        <strain evidence="3 4">ATCC 49957</strain>
    </source>
</reference>
<keyword evidence="4" id="KW-1185">Reference proteome</keyword>
<dbReference type="AlphaFoldDB" id="D5RL61"/>
<dbReference type="HOGENOM" id="CLU_048699_1_0_5"/>
<evidence type="ECO:0000313" key="3">
    <source>
        <dbReference type="EMBL" id="EFH11953.1"/>
    </source>
</evidence>
<keyword evidence="3" id="KW-0808">Transferase</keyword>
<dbReference type="GO" id="GO:0016776">
    <property type="term" value="F:phosphotransferase activity, phosphate group as acceptor"/>
    <property type="evidence" value="ECO:0007669"/>
    <property type="project" value="InterPro"/>
</dbReference>
<comment type="caution">
    <text evidence="3">The sequence shown here is derived from an EMBL/GenBank/DDBJ whole genome shotgun (WGS) entry which is preliminary data.</text>
</comment>
<dbReference type="NCBIfam" id="TIGR03709">
    <property type="entry name" value="PPK2_rel_1"/>
    <property type="match status" value="1"/>
</dbReference>
<gene>
    <name evidence="3" type="primary">ppk2</name>
    <name evidence="3" type="ORF">HMPREF0731_1822</name>
</gene>
<dbReference type="PANTHER" id="PTHR34383">
    <property type="entry name" value="POLYPHOSPHATE:AMP PHOSPHOTRANSFERASE-RELATED"/>
    <property type="match status" value="1"/>
</dbReference>
<dbReference type="PANTHER" id="PTHR34383:SF3">
    <property type="entry name" value="POLYPHOSPHATE:AMP PHOSPHOTRANSFERASE"/>
    <property type="match status" value="1"/>
</dbReference>
<dbReference type="EMBL" id="ADVL01000297">
    <property type="protein sequence ID" value="EFH11953.1"/>
    <property type="molecule type" value="Genomic_DNA"/>
</dbReference>
<accession>D5RL61</accession>
<dbReference type="InterPro" id="IPR027417">
    <property type="entry name" value="P-loop_NTPase"/>
</dbReference>
<dbReference type="SUPFAM" id="SSF52540">
    <property type="entry name" value="P-loop containing nucleoside triphosphate hydrolases"/>
    <property type="match status" value="1"/>
</dbReference>
<dbReference type="InterPro" id="IPR022488">
    <property type="entry name" value="PPK2-related"/>
</dbReference>